<organism evidence="1 2">
    <name type="scientific">Nocardia bovistercoris</name>
    <dbReference type="NCBI Taxonomy" id="2785916"/>
    <lineage>
        <taxon>Bacteria</taxon>
        <taxon>Bacillati</taxon>
        <taxon>Actinomycetota</taxon>
        <taxon>Actinomycetes</taxon>
        <taxon>Mycobacteriales</taxon>
        <taxon>Nocardiaceae</taxon>
        <taxon>Nocardia</taxon>
    </lineage>
</organism>
<dbReference type="InterPro" id="IPR007423">
    <property type="entry name" value="Sel_put"/>
</dbReference>
<dbReference type="Proteomes" id="UP000655751">
    <property type="component" value="Unassembled WGS sequence"/>
</dbReference>
<comment type="caution">
    <text evidence="1">The sequence shown here is derived from an EMBL/GenBank/DDBJ whole genome shotgun (WGS) entry which is preliminary data.</text>
</comment>
<reference evidence="1" key="1">
    <citation type="submission" date="2020-11" db="EMBL/GenBank/DDBJ databases">
        <title>Nocardia NEAU-351.nov., a novel actinomycete isolated from the cow dung.</title>
        <authorList>
            <person name="Zhang X."/>
        </authorList>
    </citation>
    <scope>NUCLEOTIDE SEQUENCE</scope>
    <source>
        <strain evidence="1">NEAU-351</strain>
    </source>
</reference>
<gene>
    <name evidence="1" type="ORF">IT779_06700</name>
</gene>
<protein>
    <submittedName>
        <fullName evidence="1">YbdD/YjiX family protein</fullName>
    </submittedName>
</protein>
<evidence type="ECO:0000313" key="2">
    <source>
        <dbReference type="Proteomes" id="UP000655751"/>
    </source>
</evidence>
<sequence length="60" mass="7338">MRDGTRTVAWWFGAIVGAQDYPRYVEHLRRTHPDRAIPTEREYWRDRYADADRNPRQRCC</sequence>
<dbReference type="Pfam" id="PF04328">
    <property type="entry name" value="Sel_put"/>
    <property type="match status" value="1"/>
</dbReference>
<dbReference type="EMBL" id="JADMLG010000002">
    <property type="protein sequence ID" value="MBH0775973.1"/>
    <property type="molecule type" value="Genomic_DNA"/>
</dbReference>
<evidence type="ECO:0000313" key="1">
    <source>
        <dbReference type="EMBL" id="MBH0775973.1"/>
    </source>
</evidence>
<accession>A0A931N2X2</accession>
<dbReference type="AlphaFoldDB" id="A0A931N2X2"/>
<keyword evidence="2" id="KW-1185">Reference proteome</keyword>
<name>A0A931N2X2_9NOCA</name>
<proteinExistence type="predicted"/>